<protein>
    <submittedName>
        <fullName evidence="2">Pilus assembly protein PilP</fullName>
    </submittedName>
</protein>
<dbReference type="EMBL" id="JBEWLZ010000003">
    <property type="protein sequence ID" value="MET1489638.1"/>
    <property type="molecule type" value="Genomic_DNA"/>
</dbReference>
<sequence length="172" mass="19543">MMKTIWLVPVLVLLAACSNEEHQDLRAWMDTQAKGMQGKIQPLPKLTQFPTVDYEVAGLVDPYQASRLEPEKRGGKASPRNDSRRREPLEAYPLETLQMVGMMMTAGKPVALIKADKNIYQIRAGNYLGQNFGMVTKITENDLTLKELIEDANGDWIERFSTMQLQEQETKK</sequence>
<feature type="compositionally biased region" description="Basic and acidic residues" evidence="1">
    <location>
        <begin position="68"/>
        <end position="89"/>
    </location>
</feature>
<dbReference type="PROSITE" id="PS51257">
    <property type="entry name" value="PROKAR_LIPOPROTEIN"/>
    <property type="match status" value="1"/>
</dbReference>
<organism evidence="2 3">
    <name type="scientific">Uliginosibacterium paludis</name>
    <dbReference type="NCBI Taxonomy" id="1615952"/>
    <lineage>
        <taxon>Bacteria</taxon>
        <taxon>Pseudomonadati</taxon>
        <taxon>Pseudomonadota</taxon>
        <taxon>Betaproteobacteria</taxon>
        <taxon>Rhodocyclales</taxon>
        <taxon>Zoogloeaceae</taxon>
        <taxon>Uliginosibacterium</taxon>
    </lineage>
</organism>
<dbReference type="InterPro" id="IPR007446">
    <property type="entry name" value="PilP"/>
</dbReference>
<feature type="region of interest" description="Disordered" evidence="1">
    <location>
        <begin position="65"/>
        <end position="89"/>
    </location>
</feature>
<dbReference type="Proteomes" id="UP001548590">
    <property type="component" value="Unassembled WGS sequence"/>
</dbReference>
<keyword evidence="3" id="KW-1185">Reference proteome</keyword>
<name>A0ABV2CP71_9RHOO</name>
<dbReference type="PIRSF" id="PIRSF016481">
    <property type="entry name" value="Pilus_assembly_PilP"/>
    <property type="match status" value="1"/>
</dbReference>
<accession>A0ABV2CP71</accession>
<dbReference type="Gene3D" id="2.30.30.830">
    <property type="match status" value="1"/>
</dbReference>
<evidence type="ECO:0000313" key="3">
    <source>
        <dbReference type="Proteomes" id="UP001548590"/>
    </source>
</evidence>
<proteinExistence type="predicted"/>
<evidence type="ECO:0000256" key="1">
    <source>
        <dbReference type="SAM" id="MobiDB-lite"/>
    </source>
</evidence>
<comment type="caution">
    <text evidence="2">The sequence shown here is derived from an EMBL/GenBank/DDBJ whole genome shotgun (WGS) entry which is preliminary data.</text>
</comment>
<reference evidence="2 3" key="1">
    <citation type="submission" date="2024-07" db="EMBL/GenBank/DDBJ databases">
        <title>Uliginosibacterium paludis KCTC:42655.</title>
        <authorList>
            <person name="Kim M.K."/>
        </authorList>
    </citation>
    <scope>NUCLEOTIDE SEQUENCE [LARGE SCALE GENOMIC DNA]</scope>
    <source>
        <strain evidence="2 3">KCTC 42655</strain>
    </source>
</reference>
<gene>
    <name evidence="2" type="ORF">ABVT11_07345</name>
</gene>
<evidence type="ECO:0000313" key="2">
    <source>
        <dbReference type="EMBL" id="MET1489638.1"/>
    </source>
</evidence>
<dbReference type="Pfam" id="PF04351">
    <property type="entry name" value="PilP"/>
    <property type="match status" value="1"/>
</dbReference>
<dbReference type="RefSeq" id="WP_345925111.1">
    <property type="nucleotide sequence ID" value="NZ_JBDIVF010000002.1"/>
</dbReference>